<sequence>MKRPAMKWLAVQRLTTNHLTTNRLAIPCLPISHPSLSKLVAFTFSILVAGCGQQQRGYVHSTIDDAMYLHESAEDDHAPDLRDSDSDRHDVIDTHPFISAAHQPLSTFSIDVDTASYSKVRQHLRDYRRLPRPDAVRIEELVNYFDYQYALPDPESSEPIATRFAVTNCPWNDDHQLVRIALKGRDIDWRQRDPANLVLLIDTSGSMEASNKLPLLQRSLLLLLSQLSPQDRIAIVAYAGSAGLVLNSTAANERDEISRAIRSLRPYGSTNGGDGLRLAYQIARDHFQSNGVNRVLLCTDGDFNVGQRSNDELVRMIERESASGIDLTVLGFGMGNLNDSMLEQISNRGNGNYAFIDSASEARKVLVQQVTSTLVTIAKDVKIQVELNPKAVAGYRLLGYENRLLSNEDFNDDSVDAGEIGAGHTVTAFYEIIPAGLTTDILRDIDPLKYSAAKTPVADPNAGELMTVKLRYKLPGESNSRWSEHVVVNDSTRFDLADADFRFAAAVAGFGMSLRQVDQGKPWKLADIQQVAQSALGNDSTGLRSEFVNLVQTAAQLSER</sequence>
<dbReference type="InterPro" id="IPR036465">
    <property type="entry name" value="vWFA_dom_sf"/>
</dbReference>
<dbReference type="PANTHER" id="PTHR10579:SF43">
    <property type="entry name" value="ZINC FINGER (C3HC4-TYPE RING FINGER) FAMILY PROTEIN"/>
    <property type="match status" value="1"/>
</dbReference>
<dbReference type="SUPFAM" id="SSF53300">
    <property type="entry name" value="vWA-like"/>
    <property type="match status" value="1"/>
</dbReference>
<evidence type="ECO:0000259" key="1">
    <source>
        <dbReference type="PROSITE" id="PS50234"/>
    </source>
</evidence>
<dbReference type="PROSITE" id="PS50234">
    <property type="entry name" value="VWFA"/>
    <property type="match status" value="1"/>
</dbReference>
<organism evidence="2 3">
    <name type="scientific">Rubripirellula amarantea</name>
    <dbReference type="NCBI Taxonomy" id="2527999"/>
    <lineage>
        <taxon>Bacteria</taxon>
        <taxon>Pseudomonadati</taxon>
        <taxon>Planctomycetota</taxon>
        <taxon>Planctomycetia</taxon>
        <taxon>Pirellulales</taxon>
        <taxon>Pirellulaceae</taxon>
        <taxon>Rubripirellula</taxon>
    </lineage>
</organism>
<accession>A0A5C5WW07</accession>
<evidence type="ECO:0000313" key="2">
    <source>
        <dbReference type="EMBL" id="TWT54748.1"/>
    </source>
</evidence>
<dbReference type="EMBL" id="SJPI01000001">
    <property type="protein sequence ID" value="TWT54748.1"/>
    <property type="molecule type" value="Genomic_DNA"/>
</dbReference>
<gene>
    <name evidence="2" type="ORF">Pla22_24000</name>
</gene>
<dbReference type="InterPro" id="IPR002035">
    <property type="entry name" value="VWF_A"/>
</dbReference>
<protein>
    <submittedName>
        <fullName evidence="2">von Willebrand factor</fullName>
    </submittedName>
</protein>
<dbReference type="InterPro" id="IPR021908">
    <property type="entry name" value="YfbK_C"/>
</dbReference>
<dbReference type="InterPro" id="IPR051266">
    <property type="entry name" value="CLCR"/>
</dbReference>
<keyword evidence="3" id="KW-1185">Reference proteome</keyword>
<comment type="caution">
    <text evidence="2">The sequence shown here is derived from an EMBL/GenBank/DDBJ whole genome shotgun (WGS) entry which is preliminary data.</text>
</comment>
<dbReference type="PANTHER" id="PTHR10579">
    <property type="entry name" value="CALCIUM-ACTIVATED CHLORIDE CHANNEL REGULATOR"/>
    <property type="match status" value="1"/>
</dbReference>
<dbReference type="AlphaFoldDB" id="A0A5C5WW07"/>
<dbReference type="Pfam" id="PF00092">
    <property type="entry name" value="VWA"/>
    <property type="match status" value="1"/>
</dbReference>
<dbReference type="SMART" id="SM00327">
    <property type="entry name" value="VWA"/>
    <property type="match status" value="1"/>
</dbReference>
<reference evidence="2 3" key="1">
    <citation type="submission" date="2019-02" db="EMBL/GenBank/DDBJ databases">
        <title>Deep-cultivation of Planctomycetes and their phenomic and genomic characterization uncovers novel biology.</title>
        <authorList>
            <person name="Wiegand S."/>
            <person name="Jogler M."/>
            <person name="Boedeker C."/>
            <person name="Pinto D."/>
            <person name="Vollmers J."/>
            <person name="Rivas-Marin E."/>
            <person name="Kohn T."/>
            <person name="Peeters S.H."/>
            <person name="Heuer A."/>
            <person name="Rast P."/>
            <person name="Oberbeckmann S."/>
            <person name="Bunk B."/>
            <person name="Jeske O."/>
            <person name="Meyerdierks A."/>
            <person name="Storesund J.E."/>
            <person name="Kallscheuer N."/>
            <person name="Luecker S."/>
            <person name="Lage O.M."/>
            <person name="Pohl T."/>
            <person name="Merkel B.J."/>
            <person name="Hornburger P."/>
            <person name="Mueller R.-W."/>
            <person name="Bruemmer F."/>
            <person name="Labrenz M."/>
            <person name="Spormann A.M."/>
            <person name="Op Den Camp H."/>
            <person name="Overmann J."/>
            <person name="Amann R."/>
            <person name="Jetten M.S.M."/>
            <person name="Mascher T."/>
            <person name="Medema M.H."/>
            <person name="Devos D.P."/>
            <person name="Kaster A.-K."/>
            <person name="Ovreas L."/>
            <person name="Rohde M."/>
            <person name="Galperin M.Y."/>
            <person name="Jogler C."/>
        </authorList>
    </citation>
    <scope>NUCLEOTIDE SEQUENCE [LARGE SCALE GENOMIC DNA]</scope>
    <source>
        <strain evidence="2 3">Pla22</strain>
    </source>
</reference>
<evidence type="ECO:0000313" key="3">
    <source>
        <dbReference type="Proteomes" id="UP000316598"/>
    </source>
</evidence>
<dbReference type="OrthoDB" id="9805121at2"/>
<dbReference type="Pfam" id="PF12034">
    <property type="entry name" value="YfbK_C"/>
    <property type="match status" value="1"/>
</dbReference>
<dbReference type="Gene3D" id="3.40.50.410">
    <property type="entry name" value="von Willebrand factor, type A domain"/>
    <property type="match status" value="1"/>
</dbReference>
<proteinExistence type="predicted"/>
<feature type="domain" description="VWFA" evidence="1">
    <location>
        <begin position="196"/>
        <end position="374"/>
    </location>
</feature>
<dbReference type="Pfam" id="PF12450">
    <property type="entry name" value="vWF_A"/>
    <property type="match status" value="1"/>
</dbReference>
<dbReference type="RefSeq" id="WP_146514745.1">
    <property type="nucleotide sequence ID" value="NZ_SJPI01000001.1"/>
</dbReference>
<name>A0A5C5WW07_9BACT</name>
<dbReference type="Proteomes" id="UP000316598">
    <property type="component" value="Unassembled WGS sequence"/>
</dbReference>
<dbReference type="InterPro" id="IPR022156">
    <property type="entry name" value="Uncharacterised_YfbK_N"/>
</dbReference>